<dbReference type="PANTHER" id="PTHR10668:SF103">
    <property type="entry name" value="PYRIDINE NUCLEOTIDE-DISULFIDE OXIDOREDUCTASE DOMAIN-CONTAINING PROTEIN 2"/>
    <property type="match status" value="1"/>
</dbReference>
<sequence length="547" mass="57453">MPHDVVIIGGGHNGLTAAAYLARAGKRVLLLERSDHLGGAAVSADAFEGVDARLSRYSYLVSLLPQRIIDDLGLDVRLVRRRFSSYTPDPSDPARGLLVDNEAPSTGSGSTAAAFARVDAEPDAAAWQAFYADTAHVAERLFPTLTEPLPTRDEARDLIGDERLWREFVERPLGEVIDARFASDLVRGVVATDGLIGTFTELDDPALDANRCFLYHVIGGGTGDWDVPVGGMGAVTGELARAAREAGAELVTGAEVVSVDPAGEVRWRQGDESGERMAHADVILANVAPAVLDRLLEAGAQASPASPAATVGVPSVVRERLRHLHAPEGAQVKVNLLLTRLPRLRDTSVAPEAAFAGTFHINELETQLDSAYRTAARGGIPSPLPCEIYCHTLSDPSILSPELAASGAHTLTVFGLHVPHRLLERFGNDELRERLQSAVLASLDSVLAEPIEGVIATDAAGLPCIETKTTLDLEEALAMPGGNIFHGPLSWPWAEPGAALSTPAERWGVATAHPGVLLCGSGAVRGGAVSGIGGHNAAMAVLEASVA</sequence>
<name>A0A852X7P0_9MICO</name>
<accession>A0A852X7P0</accession>
<feature type="region of interest" description="Disordered" evidence="1">
    <location>
        <begin position="86"/>
        <end position="105"/>
    </location>
</feature>
<dbReference type="RefSeq" id="WP_179551807.1">
    <property type="nucleotide sequence ID" value="NZ_JACCFI010000001.1"/>
</dbReference>
<dbReference type="AlphaFoldDB" id="A0A852X7P0"/>
<evidence type="ECO:0000256" key="1">
    <source>
        <dbReference type="SAM" id="MobiDB-lite"/>
    </source>
</evidence>
<dbReference type="SUPFAM" id="SSF51905">
    <property type="entry name" value="FAD/NAD(P)-binding domain"/>
    <property type="match status" value="1"/>
</dbReference>
<dbReference type="InterPro" id="IPR036188">
    <property type="entry name" value="FAD/NAD-bd_sf"/>
</dbReference>
<dbReference type="GO" id="GO:0005829">
    <property type="term" value="C:cytosol"/>
    <property type="evidence" value="ECO:0007669"/>
    <property type="project" value="TreeGrafter"/>
</dbReference>
<organism evidence="2 3">
    <name type="scientific">Agromyces hippuratus</name>
    <dbReference type="NCBI Taxonomy" id="286438"/>
    <lineage>
        <taxon>Bacteria</taxon>
        <taxon>Bacillati</taxon>
        <taxon>Actinomycetota</taxon>
        <taxon>Actinomycetes</taxon>
        <taxon>Micrococcales</taxon>
        <taxon>Microbacteriaceae</taxon>
        <taxon>Agromyces</taxon>
    </lineage>
</organism>
<evidence type="ECO:0000313" key="2">
    <source>
        <dbReference type="EMBL" id="NYG21935.1"/>
    </source>
</evidence>
<dbReference type="Proteomes" id="UP000549066">
    <property type="component" value="Unassembled WGS sequence"/>
</dbReference>
<gene>
    <name evidence="2" type="ORF">BJY17_002682</name>
</gene>
<evidence type="ECO:0000313" key="3">
    <source>
        <dbReference type="Proteomes" id="UP000549066"/>
    </source>
</evidence>
<reference evidence="2 3" key="1">
    <citation type="submission" date="2020-07" db="EMBL/GenBank/DDBJ databases">
        <title>Sequencing the genomes of 1000 actinobacteria strains.</title>
        <authorList>
            <person name="Klenk H.-P."/>
        </authorList>
    </citation>
    <scope>NUCLEOTIDE SEQUENCE [LARGE SCALE GENOMIC DNA]</scope>
    <source>
        <strain evidence="2 3">DSM 8598</strain>
    </source>
</reference>
<proteinExistence type="predicted"/>
<dbReference type="EMBL" id="JACCFI010000001">
    <property type="protein sequence ID" value="NYG21935.1"/>
    <property type="molecule type" value="Genomic_DNA"/>
</dbReference>
<protein>
    <submittedName>
        <fullName evidence="2">Phytoene dehydrogenase-like protein</fullName>
    </submittedName>
</protein>
<dbReference type="PANTHER" id="PTHR10668">
    <property type="entry name" value="PHYTOENE DEHYDROGENASE"/>
    <property type="match status" value="1"/>
</dbReference>
<dbReference type="Pfam" id="PF13450">
    <property type="entry name" value="NAD_binding_8"/>
    <property type="match status" value="1"/>
</dbReference>
<dbReference type="Gene3D" id="3.50.50.60">
    <property type="entry name" value="FAD/NAD(P)-binding domain"/>
    <property type="match status" value="2"/>
</dbReference>
<comment type="caution">
    <text evidence="2">The sequence shown here is derived from an EMBL/GenBank/DDBJ whole genome shotgun (WGS) entry which is preliminary data.</text>
</comment>
<keyword evidence="3" id="KW-1185">Reference proteome</keyword>